<sequence length="333" mass="37115">MITIQTPSRIHMGLIDLNGSIGRVDGGIGLALEEPNIKIKGKECDEIIIEFDRKLFKKFNCEYIKNIEDRIYNISNKVLKTINEEGIYLKILSLFPSHSGLGSGTQISLAVGKLITEIYGKDLNAYELAKITGRGGTSGIGIGAFEYGGFLIDGGHSFGKGKDKEEFKPSSASKGVKPAPIIFRHDFDWEVVLIIPKGEHIYGKKEVDIFKKYCPVPLNEVEKICHLVLMKMMPAVVEKNLEDFGDVVNKLQYLGFKKIEVNLQSDIVKDLIFELHKEKDNNVYSGLSSFGPTVYTLGDKKLIVEKANEIFDKYGICGDIIITKANNNGYKIQ</sequence>
<dbReference type="InterPro" id="IPR004422">
    <property type="entry name" value="RFAP_synthase"/>
</dbReference>
<dbReference type="PIRSF" id="PIRSF004884">
    <property type="entry name" value="Sugar_kin_arch"/>
    <property type="match status" value="1"/>
</dbReference>
<dbReference type="GO" id="GO:0043793">
    <property type="term" value="F:beta-ribofuranosylaminobenzene 5'-phosphate synthase activity"/>
    <property type="evidence" value="ECO:0007669"/>
    <property type="project" value="UniProtKB-EC"/>
</dbReference>
<comment type="similarity">
    <text evidence="2">Belongs to the beta-RFA-P synthase family.</text>
</comment>
<keyword evidence="5" id="KW-1185">Reference proteome</keyword>
<evidence type="ECO:0000313" key="4">
    <source>
        <dbReference type="EMBL" id="CAB3288269.1"/>
    </source>
</evidence>
<dbReference type="SUPFAM" id="SSF54211">
    <property type="entry name" value="Ribosomal protein S5 domain 2-like"/>
    <property type="match status" value="1"/>
</dbReference>
<dbReference type="EC" id="2.4.2.54" evidence="2"/>
<protein>
    <recommendedName>
        <fullName evidence="2">Beta-ribofuranosylaminobenzene 5'-phosphate synthase</fullName>
        <shortName evidence="2">Beta-RFA-P synthase</shortName>
        <ecNumber evidence="2">2.4.2.54</ecNumber>
    </recommendedName>
</protein>
<comment type="function">
    <text evidence="2">Catalyzes the condensation of 4-aminobenzoate (pABA) with 5-phospho-alpha-D-ribose 1-diphosphate (PRPP) to produce beta-ribofuranosylaminobenzene 5'-phosphate (beta-RFA-P).</text>
</comment>
<dbReference type="Pfam" id="PF00288">
    <property type="entry name" value="GHMP_kinases_N"/>
    <property type="match status" value="1"/>
</dbReference>
<evidence type="ECO:0000256" key="2">
    <source>
        <dbReference type="PIRNR" id="PIRNR004884"/>
    </source>
</evidence>
<dbReference type="Gene3D" id="3.30.230.10">
    <property type="match status" value="1"/>
</dbReference>
<dbReference type="NCBIfam" id="NF040726">
    <property type="entry name" value="BetaRFA-P_synth"/>
    <property type="match status" value="1"/>
</dbReference>
<dbReference type="Proteomes" id="UP000679213">
    <property type="component" value="Chromosome I"/>
</dbReference>
<gene>
    <name evidence="4" type="ORF">MLAUSG7_0642</name>
</gene>
<evidence type="ECO:0000313" key="5">
    <source>
        <dbReference type="Proteomes" id="UP000679213"/>
    </source>
</evidence>
<evidence type="ECO:0000256" key="1">
    <source>
        <dbReference type="ARBA" id="ARBA00022679"/>
    </source>
</evidence>
<dbReference type="AlphaFoldDB" id="A0A8D6PYM2"/>
<name>A0A8D6PYM2_9EURY</name>
<comment type="catalytic activity">
    <reaction evidence="2">
        <text>5-phospho-alpha-D-ribose 1-diphosphate + 4-hydroxybenzoate + H(+) = 4-(beta-D-ribofuranosyl)phenol 5'-phosphate + CO2 + diphosphate</text>
        <dbReference type="Rhea" id="RHEA:48556"/>
        <dbReference type="ChEBI" id="CHEBI:15378"/>
        <dbReference type="ChEBI" id="CHEBI:16526"/>
        <dbReference type="ChEBI" id="CHEBI:17879"/>
        <dbReference type="ChEBI" id="CHEBI:33019"/>
        <dbReference type="ChEBI" id="CHEBI:58017"/>
        <dbReference type="ChEBI" id="CHEBI:82767"/>
        <dbReference type="EC" id="2.4.2.54"/>
    </reaction>
</comment>
<reference evidence="4 5" key="1">
    <citation type="submission" date="2020-04" db="EMBL/GenBank/DDBJ databases">
        <authorList>
            <consortium name="Genoscope - CEA"/>
            <person name="William W."/>
        </authorList>
    </citation>
    <scope>NUCLEOTIDE SEQUENCE [LARGE SCALE GENOMIC DNA]</scope>
    <source>
        <strain evidence="4 5">SG7</strain>
    </source>
</reference>
<comment type="subunit">
    <text evidence="2">Homodimer.</text>
</comment>
<dbReference type="NCBIfam" id="TIGR00144">
    <property type="entry name" value="beta_RFAP_syn"/>
    <property type="match status" value="1"/>
</dbReference>
<dbReference type="UniPathway" id="UPA00065"/>
<comment type="pathway">
    <text evidence="2">Cofactor biosynthesis; 5,6,7,8-tetrahydromethanopterin biosynthesis.</text>
</comment>
<dbReference type="InterPro" id="IPR053442">
    <property type="entry name" value="Beta-RFA-P_synthase"/>
</dbReference>
<dbReference type="InterPro" id="IPR020568">
    <property type="entry name" value="Ribosomal_Su5_D2-typ_SF"/>
</dbReference>
<dbReference type="InterPro" id="IPR014721">
    <property type="entry name" value="Ribsml_uS5_D2-typ_fold_subgr"/>
</dbReference>
<evidence type="ECO:0000259" key="3">
    <source>
        <dbReference type="Pfam" id="PF00288"/>
    </source>
</evidence>
<dbReference type="KEGG" id="mesg:MLAUSG7_0642"/>
<dbReference type="PANTHER" id="PTHR20861">
    <property type="entry name" value="HOMOSERINE/4-DIPHOSPHOCYTIDYL-2-C-METHYL-D-ERYTHRITOL KINASE"/>
    <property type="match status" value="1"/>
</dbReference>
<organism evidence="4 5">
    <name type="scientific">Methanocaldococcus lauensis</name>
    <dbReference type="NCBI Taxonomy" id="2546128"/>
    <lineage>
        <taxon>Archaea</taxon>
        <taxon>Methanobacteriati</taxon>
        <taxon>Methanobacteriota</taxon>
        <taxon>Methanomada group</taxon>
        <taxon>Methanococci</taxon>
        <taxon>Methanococcales</taxon>
        <taxon>Methanocaldococcaceae</taxon>
        <taxon>Methanocaldococcus</taxon>
    </lineage>
</organism>
<keyword evidence="1 2" id="KW-0808">Transferase</keyword>
<accession>A0A8D6PYM2</accession>
<dbReference type="InterPro" id="IPR006204">
    <property type="entry name" value="GHMP_kinase_N_dom"/>
</dbReference>
<dbReference type="PANTHER" id="PTHR20861:SF6">
    <property type="entry name" value="BETA-RIBOFURANOSYLPHENOL 5'-PHOSPHATE SYNTHASE"/>
    <property type="match status" value="1"/>
</dbReference>
<dbReference type="GO" id="GO:0005524">
    <property type="term" value="F:ATP binding"/>
    <property type="evidence" value="ECO:0007669"/>
    <property type="project" value="UniProtKB-UniRule"/>
</dbReference>
<dbReference type="EMBL" id="LR792632">
    <property type="protein sequence ID" value="CAB3288269.1"/>
    <property type="molecule type" value="Genomic_DNA"/>
</dbReference>
<proteinExistence type="inferred from homology"/>
<keyword evidence="2 4" id="KW-0328">Glycosyltransferase</keyword>
<feature type="domain" description="GHMP kinase N-terminal" evidence="3">
    <location>
        <begin position="74"/>
        <end position="149"/>
    </location>
</feature>